<feature type="compositionally biased region" description="Polar residues" evidence="7">
    <location>
        <begin position="116"/>
        <end position="129"/>
    </location>
</feature>
<reference evidence="9 10" key="1">
    <citation type="submission" date="2024-01" db="EMBL/GenBank/DDBJ databases">
        <title>The complete chloroplast genome sequence of Lithospermum erythrorhizon: insights into the phylogenetic relationship among Boraginaceae species and the maternal lineages of purple gromwells.</title>
        <authorList>
            <person name="Okada T."/>
            <person name="Watanabe K."/>
        </authorList>
    </citation>
    <scope>NUCLEOTIDE SEQUENCE [LARGE SCALE GENOMIC DNA]</scope>
</reference>
<feature type="region of interest" description="Disordered" evidence="7">
    <location>
        <begin position="1076"/>
        <end position="1113"/>
    </location>
</feature>
<evidence type="ECO:0000313" key="10">
    <source>
        <dbReference type="Proteomes" id="UP001454036"/>
    </source>
</evidence>
<feature type="compositionally biased region" description="Basic and acidic residues" evidence="7">
    <location>
        <begin position="1025"/>
        <end position="1039"/>
    </location>
</feature>
<dbReference type="InterPro" id="IPR032308">
    <property type="entry name" value="TDBD"/>
</dbReference>
<sequence length="1215" mass="133365">MEDDLISKKKGQGGNGKGTDLSKKNKRARMLMSDSESGDELLVTMSRKAREKTHKERVGSKRSGERDVKFGSEEEFERKSGLDLFEFDEYDDFEGYGVRNVYADGNSKAKLGKRAWSSQEFKGSGSRKNSMSKKRKHSCMDGSHSVGGGKNKGVESGGGMSKLDLEEAEAQVPISLLSLKSQKTPEEPIRLQGKNGVLKVTANNNKSKLSPRGNGKNRLSESITPVRSKIETRIPSLSSTPVEGKVGSGGSTDKQQVRETIKEMLIKSSWSIDYRPRRNRDYLDAVYIHPCGTAYWSITKAYEALQKQFNDEEGRSKSAGLSSSFTPIPEDLLSKLTRQSRKKVEKKIKKRREDGVRRTSKQPIKEESVEEMDSDQPEETLSSYIRKKRKSSQDTMQDSCNGSGSESSDDSCERTTKGDEVNKSLGTTNNRMEPGSLGSLMQRCTLRIRELNKAQISGTDGYVAYSGKRTVLAWLIDSGIVQSGKKVRYMNHKRTRVRLEGWITKQGIHCGCCSKIVTVSKFELHAGSKLRRPFQNIFFESRVSLLQCLIDAWKQQDGSDRQDFYYIDANGEDPDDDTCGTCGDGGDLICCDSCPSTFHQSCLEIKMLPNGDWQCPNCVCKFCVTARRNDAGGDLSGDELTTCSLCERKYHKLCSTDNGATPVDSSNGTAQFCGQKCQELYDHLRKILGVKQELEEGFSWSLIRRTDIDSDVENSGFAQRVECNSKLAVAHSVIDECFLPIIDRRSGINLVHNVLYNCGANFPRLNYGSFYCAILERGDELISAASIRIHGTRLAEMPFIGTRHIYRRQGMCSQLLSAIELALSSFKVENLIIPAISEHMNTWTTTFGFNLLEEDLKEEIKYLNMLVFPGTDMLQKQLVKPMTGDAKAIDLTAGPRQPPALTRKAGDIEDDGNDAKVHLDKNLDKFDVDSGSMDSAAPANINGPSAPLAPDSTSKSGIQYPIAETTLDQNNQVVESGSKLSSSLSAPRTSLVGLEKPVDPFDKDSVQSNMETEIRDQPAGTVESSGKDLYDVPEDHEGSDAPISAKMDGNDLVHSDTTSDADVNIQSTCEVNTKDRDIADSSFDNVPEDVNGRSSLLEDGSENRCLGSSTDLNKPGVDAKDEVILVTAPEVATDAEVASAKPLTNTSLVCGVGNHDDNNTRTAPVEHANASADSMASEEIDEQSNFSFPAGGGLVNAESCVEQSEIKGEPCAVDQ</sequence>
<keyword evidence="4" id="KW-0862">Zinc</keyword>
<dbReference type="CDD" id="cd15532">
    <property type="entry name" value="PHD2_CHD_II"/>
    <property type="match status" value="1"/>
</dbReference>
<dbReference type="PROSITE" id="PS01359">
    <property type="entry name" value="ZF_PHD_1"/>
    <property type="match status" value="1"/>
</dbReference>
<feature type="compositionally biased region" description="Basic and acidic residues" evidence="7">
    <location>
        <begin position="53"/>
        <end position="73"/>
    </location>
</feature>
<dbReference type="AlphaFoldDB" id="A0AAV3PB00"/>
<keyword evidence="2" id="KW-0479">Metal-binding</keyword>
<feature type="region of interest" description="Disordered" evidence="7">
    <location>
        <begin position="1"/>
        <end position="73"/>
    </location>
</feature>
<proteinExistence type="predicted"/>
<dbReference type="PANTHER" id="PTHR46309">
    <property type="entry name" value="PHD FINGER PROTEIN 12"/>
    <property type="match status" value="1"/>
</dbReference>
<evidence type="ECO:0000256" key="3">
    <source>
        <dbReference type="ARBA" id="ARBA00022771"/>
    </source>
</evidence>
<dbReference type="Proteomes" id="UP001454036">
    <property type="component" value="Unassembled WGS sequence"/>
</dbReference>
<feature type="compositionally biased region" description="Basic residues" evidence="7">
    <location>
        <begin position="338"/>
        <end position="350"/>
    </location>
</feature>
<gene>
    <name evidence="9" type="ORF">LIER_07724</name>
</gene>
<dbReference type="GO" id="GO:0005634">
    <property type="term" value="C:nucleus"/>
    <property type="evidence" value="ECO:0007669"/>
    <property type="project" value="UniProtKB-SubCell"/>
</dbReference>
<feature type="compositionally biased region" description="Gly residues" evidence="7">
    <location>
        <begin position="145"/>
        <end position="160"/>
    </location>
</feature>
<organism evidence="9 10">
    <name type="scientific">Lithospermum erythrorhizon</name>
    <name type="common">Purple gromwell</name>
    <name type="synonym">Lithospermum officinale var. erythrorhizon</name>
    <dbReference type="NCBI Taxonomy" id="34254"/>
    <lineage>
        <taxon>Eukaryota</taxon>
        <taxon>Viridiplantae</taxon>
        <taxon>Streptophyta</taxon>
        <taxon>Embryophyta</taxon>
        <taxon>Tracheophyta</taxon>
        <taxon>Spermatophyta</taxon>
        <taxon>Magnoliopsida</taxon>
        <taxon>eudicotyledons</taxon>
        <taxon>Gunneridae</taxon>
        <taxon>Pentapetalae</taxon>
        <taxon>asterids</taxon>
        <taxon>lamiids</taxon>
        <taxon>Boraginales</taxon>
        <taxon>Boraginaceae</taxon>
        <taxon>Boraginoideae</taxon>
        <taxon>Lithospermeae</taxon>
        <taxon>Lithospermum</taxon>
    </lineage>
</organism>
<feature type="region of interest" description="Disordered" evidence="7">
    <location>
        <begin position="314"/>
        <end position="438"/>
    </location>
</feature>
<feature type="compositionally biased region" description="Basic and acidic residues" evidence="7">
    <location>
        <begin position="996"/>
        <end position="1005"/>
    </location>
</feature>
<feature type="region of interest" description="Disordered" evidence="7">
    <location>
        <begin position="892"/>
        <end position="914"/>
    </location>
</feature>
<feature type="compositionally biased region" description="Acidic residues" evidence="7">
    <location>
        <begin position="368"/>
        <end position="378"/>
    </location>
</feature>
<evidence type="ECO:0000256" key="6">
    <source>
        <dbReference type="PROSITE-ProRule" id="PRU00146"/>
    </source>
</evidence>
<feature type="domain" description="PHD-type" evidence="8">
    <location>
        <begin position="576"/>
        <end position="621"/>
    </location>
</feature>
<dbReference type="InterPro" id="IPR001965">
    <property type="entry name" value="Znf_PHD"/>
</dbReference>
<evidence type="ECO:0000313" key="9">
    <source>
        <dbReference type="EMBL" id="GAA0148217.1"/>
    </source>
</evidence>
<dbReference type="Pfam" id="PF23209">
    <property type="entry name" value="IDM1_C"/>
    <property type="match status" value="1"/>
</dbReference>
<dbReference type="InterPro" id="IPR054292">
    <property type="entry name" value="DUF7028"/>
</dbReference>
<evidence type="ECO:0000256" key="5">
    <source>
        <dbReference type="ARBA" id="ARBA00023242"/>
    </source>
</evidence>
<dbReference type="Pfam" id="PF16135">
    <property type="entry name" value="TDBD"/>
    <property type="match status" value="1"/>
</dbReference>
<dbReference type="GO" id="GO:0006357">
    <property type="term" value="P:regulation of transcription by RNA polymerase II"/>
    <property type="evidence" value="ECO:0007669"/>
    <property type="project" value="TreeGrafter"/>
</dbReference>
<keyword evidence="10" id="KW-1185">Reference proteome</keyword>
<dbReference type="InterPro" id="IPR016181">
    <property type="entry name" value="Acyl_CoA_acyltransferase"/>
</dbReference>
<dbReference type="Pfam" id="PF00628">
    <property type="entry name" value="PHD"/>
    <property type="match status" value="1"/>
</dbReference>
<dbReference type="SUPFAM" id="SSF55729">
    <property type="entry name" value="Acyl-CoA N-acyltransferases (Nat)"/>
    <property type="match status" value="1"/>
</dbReference>
<dbReference type="InterPro" id="IPR056511">
    <property type="entry name" value="IDM1_C"/>
</dbReference>
<evidence type="ECO:0000256" key="1">
    <source>
        <dbReference type="ARBA" id="ARBA00004123"/>
    </source>
</evidence>
<dbReference type="SMART" id="SM00249">
    <property type="entry name" value="PHD"/>
    <property type="match status" value="2"/>
</dbReference>
<evidence type="ECO:0000256" key="2">
    <source>
        <dbReference type="ARBA" id="ARBA00022723"/>
    </source>
</evidence>
<dbReference type="SUPFAM" id="SSF57903">
    <property type="entry name" value="FYVE/PHD zinc finger"/>
    <property type="match status" value="1"/>
</dbReference>
<dbReference type="InterPro" id="IPR019787">
    <property type="entry name" value="Znf_PHD-finger"/>
</dbReference>
<feature type="compositionally biased region" description="Basic and acidic residues" evidence="7">
    <location>
        <begin position="411"/>
        <end position="422"/>
    </location>
</feature>
<dbReference type="PANTHER" id="PTHR46309:SF1">
    <property type="entry name" value="PHD FINGER PROTEIN 12"/>
    <property type="match status" value="1"/>
</dbReference>
<feature type="region of interest" description="Disordered" evidence="7">
    <location>
        <begin position="929"/>
        <end position="956"/>
    </location>
</feature>
<dbReference type="Pfam" id="PF22970">
    <property type="entry name" value="DUF7028"/>
    <property type="match status" value="1"/>
</dbReference>
<evidence type="ECO:0000256" key="4">
    <source>
        <dbReference type="ARBA" id="ARBA00022833"/>
    </source>
</evidence>
<name>A0AAV3PB00_LITER</name>
<feature type="compositionally biased region" description="Basic and acidic residues" evidence="7">
    <location>
        <begin position="351"/>
        <end position="367"/>
    </location>
</feature>
<keyword evidence="5" id="KW-0539">Nucleus</keyword>
<dbReference type="EMBL" id="BAABME010001203">
    <property type="protein sequence ID" value="GAA0148217.1"/>
    <property type="molecule type" value="Genomic_DNA"/>
</dbReference>
<feature type="compositionally biased region" description="Low complexity" evidence="7">
    <location>
        <begin position="976"/>
        <end position="991"/>
    </location>
</feature>
<evidence type="ECO:0000259" key="8">
    <source>
        <dbReference type="PROSITE" id="PS50016"/>
    </source>
</evidence>
<evidence type="ECO:0000256" key="7">
    <source>
        <dbReference type="SAM" id="MobiDB-lite"/>
    </source>
</evidence>
<dbReference type="InterPro" id="IPR013083">
    <property type="entry name" value="Znf_RING/FYVE/PHD"/>
</dbReference>
<dbReference type="GO" id="GO:0003714">
    <property type="term" value="F:transcription corepressor activity"/>
    <property type="evidence" value="ECO:0007669"/>
    <property type="project" value="InterPro"/>
</dbReference>
<dbReference type="PROSITE" id="PS50016">
    <property type="entry name" value="ZF_PHD_2"/>
    <property type="match status" value="1"/>
</dbReference>
<comment type="caution">
    <text evidence="9">The sequence shown here is derived from an EMBL/GenBank/DDBJ whole genome shotgun (WGS) entry which is preliminary data.</text>
</comment>
<dbReference type="InterPro" id="IPR042163">
    <property type="entry name" value="PHF12"/>
</dbReference>
<accession>A0AAV3PB00</accession>
<dbReference type="InterPro" id="IPR011011">
    <property type="entry name" value="Znf_FYVE_PHD"/>
</dbReference>
<feature type="region of interest" description="Disordered" evidence="7">
    <location>
        <begin position="969"/>
        <end position="1049"/>
    </location>
</feature>
<dbReference type="Gene3D" id="3.30.40.10">
    <property type="entry name" value="Zinc/RING finger domain, C3HC4 (zinc finger)"/>
    <property type="match status" value="1"/>
</dbReference>
<feature type="region of interest" description="Disordered" evidence="7">
    <location>
        <begin position="113"/>
        <end position="163"/>
    </location>
</feature>
<dbReference type="InterPro" id="IPR019786">
    <property type="entry name" value="Zinc_finger_PHD-type_CS"/>
</dbReference>
<dbReference type="GO" id="GO:0008270">
    <property type="term" value="F:zinc ion binding"/>
    <property type="evidence" value="ECO:0007669"/>
    <property type="project" value="UniProtKB-KW"/>
</dbReference>
<comment type="subcellular location">
    <subcellularLocation>
        <location evidence="1">Nucleus</location>
    </subcellularLocation>
</comment>
<keyword evidence="3 6" id="KW-0863">Zinc-finger</keyword>
<protein>
    <recommendedName>
        <fullName evidence="8">PHD-type domain-containing protein</fullName>
    </recommendedName>
</protein>